<sequence length="56" mass="5830">MAYYVGILDGASDTWGVRIADIDWCVGAGETPEAALADATAALRDVIAYKRSGGQP</sequence>
<name>A0A212S2U1_RHOAC</name>
<reference evidence="2" key="1">
    <citation type="submission" date="2017-06" db="EMBL/GenBank/DDBJ databases">
        <authorList>
            <person name="Varghese N."/>
            <person name="Submissions S."/>
        </authorList>
    </citation>
    <scope>NUCLEOTIDE SEQUENCE [LARGE SCALE GENOMIC DNA]</scope>
    <source>
        <strain evidence="2">DSM 137</strain>
    </source>
</reference>
<evidence type="ECO:0000313" key="2">
    <source>
        <dbReference type="Proteomes" id="UP000198418"/>
    </source>
</evidence>
<dbReference type="EMBL" id="FYDG01000011">
    <property type="protein sequence ID" value="SNB79344.1"/>
    <property type="molecule type" value="Genomic_DNA"/>
</dbReference>
<gene>
    <name evidence="1" type="ORF">SAMN06265338_11111</name>
</gene>
<dbReference type="AlphaFoldDB" id="A0A212S2U1"/>
<dbReference type="RefSeq" id="WP_158255248.1">
    <property type="nucleotide sequence ID" value="NZ_FYDG01000011.1"/>
</dbReference>
<accession>A0A212S2U1</accession>
<evidence type="ECO:0008006" key="3">
    <source>
        <dbReference type="Google" id="ProtNLM"/>
    </source>
</evidence>
<keyword evidence="2" id="KW-1185">Reference proteome</keyword>
<dbReference type="OrthoDB" id="9807959at2"/>
<protein>
    <recommendedName>
        <fullName evidence="3">Type II toxin-antitoxin system HicB family antitoxin</fullName>
    </recommendedName>
</protein>
<proteinExistence type="predicted"/>
<dbReference type="InterPro" id="IPR035069">
    <property type="entry name" value="TTHA1013/TTHA0281-like"/>
</dbReference>
<evidence type="ECO:0000313" key="1">
    <source>
        <dbReference type="EMBL" id="SNB79344.1"/>
    </source>
</evidence>
<dbReference type="SUPFAM" id="SSF143100">
    <property type="entry name" value="TTHA1013/TTHA0281-like"/>
    <property type="match status" value="1"/>
</dbReference>
<dbReference type="Proteomes" id="UP000198418">
    <property type="component" value="Unassembled WGS sequence"/>
</dbReference>
<dbReference type="Gene3D" id="3.30.160.250">
    <property type="match status" value="1"/>
</dbReference>
<organism evidence="1 2">
    <name type="scientific">Rhodoblastus acidophilus</name>
    <name type="common">Rhodopseudomonas acidophila</name>
    <dbReference type="NCBI Taxonomy" id="1074"/>
    <lineage>
        <taxon>Bacteria</taxon>
        <taxon>Pseudomonadati</taxon>
        <taxon>Pseudomonadota</taxon>
        <taxon>Alphaproteobacteria</taxon>
        <taxon>Hyphomicrobiales</taxon>
        <taxon>Rhodoblastaceae</taxon>
        <taxon>Rhodoblastus</taxon>
    </lineage>
</organism>